<dbReference type="PANTHER" id="PTHR42724:SF1">
    <property type="entry name" value="TETRAACYLDISACCHARIDE 4'-KINASE, MITOCHONDRIAL-RELATED"/>
    <property type="match status" value="1"/>
</dbReference>
<keyword evidence="10" id="KW-0812">Transmembrane</keyword>
<keyword evidence="7" id="KW-0418">Kinase</keyword>
<keyword evidence="5" id="KW-0808">Transferase</keyword>
<dbReference type="SUPFAM" id="SSF52540">
    <property type="entry name" value="P-loop containing nucleoside triphosphate hydrolases"/>
    <property type="match status" value="1"/>
</dbReference>
<evidence type="ECO:0000256" key="10">
    <source>
        <dbReference type="SAM" id="Phobius"/>
    </source>
</evidence>
<feature type="transmembrane region" description="Helical" evidence="10">
    <location>
        <begin position="7"/>
        <end position="28"/>
    </location>
</feature>
<dbReference type="GO" id="GO:0009029">
    <property type="term" value="F:lipid-A 4'-kinase activity"/>
    <property type="evidence" value="ECO:0007669"/>
    <property type="project" value="UniProtKB-EC"/>
</dbReference>
<name>A0A382DMF4_9ZZZZ</name>
<evidence type="ECO:0000256" key="5">
    <source>
        <dbReference type="ARBA" id="ARBA00022679"/>
    </source>
</evidence>
<keyword evidence="9" id="KW-0443">Lipid metabolism</keyword>
<keyword evidence="8" id="KW-0067">ATP-binding</keyword>
<dbReference type="GO" id="GO:0009245">
    <property type="term" value="P:lipid A biosynthetic process"/>
    <property type="evidence" value="ECO:0007669"/>
    <property type="project" value="UniProtKB-KW"/>
</dbReference>
<dbReference type="PANTHER" id="PTHR42724">
    <property type="entry name" value="TETRAACYLDISACCHARIDE 4'-KINASE"/>
    <property type="match status" value="1"/>
</dbReference>
<dbReference type="Pfam" id="PF02606">
    <property type="entry name" value="LpxK"/>
    <property type="match status" value="1"/>
</dbReference>
<accession>A0A382DMF4</accession>
<feature type="transmembrane region" description="Helical" evidence="10">
    <location>
        <begin position="34"/>
        <end position="53"/>
    </location>
</feature>
<dbReference type="InterPro" id="IPR027417">
    <property type="entry name" value="P-loop_NTPase"/>
</dbReference>
<evidence type="ECO:0000256" key="7">
    <source>
        <dbReference type="ARBA" id="ARBA00022777"/>
    </source>
</evidence>
<dbReference type="AlphaFoldDB" id="A0A382DMF4"/>
<keyword evidence="3" id="KW-0444">Lipid biosynthesis</keyword>
<protein>
    <recommendedName>
        <fullName evidence="2">tetraacyldisaccharide 4'-kinase</fullName>
        <ecNumber evidence="2">2.7.1.130</ecNumber>
    </recommendedName>
</protein>
<dbReference type="NCBIfam" id="TIGR00682">
    <property type="entry name" value="lpxK"/>
    <property type="match status" value="1"/>
</dbReference>
<evidence type="ECO:0000256" key="1">
    <source>
        <dbReference type="ARBA" id="ARBA00004870"/>
    </source>
</evidence>
<dbReference type="InterPro" id="IPR003758">
    <property type="entry name" value="LpxK"/>
</dbReference>
<evidence type="ECO:0000256" key="9">
    <source>
        <dbReference type="ARBA" id="ARBA00023098"/>
    </source>
</evidence>
<evidence type="ECO:0000256" key="4">
    <source>
        <dbReference type="ARBA" id="ARBA00022556"/>
    </source>
</evidence>
<dbReference type="GO" id="GO:0005524">
    <property type="term" value="F:ATP binding"/>
    <property type="evidence" value="ECO:0007669"/>
    <property type="project" value="UniProtKB-KW"/>
</dbReference>
<evidence type="ECO:0000256" key="2">
    <source>
        <dbReference type="ARBA" id="ARBA00012071"/>
    </source>
</evidence>
<sequence>HSWSKYFVIINVLKVIKVAIMSSILSFVNHNKLGFINILLLPLSLIFFILSSLRRWLYRVGIIKVNHSSVPVVVVGNVTAGGSGKTPIVIAIVNYFTSQNKKVGVVSRGYGGDYIQESLEVTHLSNPRECGDEPILIAQHTNANVVVAKKRSNAVKFLTKNYNLDIIISDDGLQHYSMGRDLEIAVVEGVNRFGNGLFLPSGPLREPISRLKSVDIIINNGSRADGEVSSQLEAESYTNLLTSETKKLDYFKNINCYAVAGIGSPENFYKMLEDQGAKLTTKSFPDHHLFIEDDLVFKEDYPILMTAKDCVKCKHFATSQMWYLNVSAKLSLDFYEQLESKL</sequence>
<gene>
    <name evidence="11" type="ORF">METZ01_LOCUS191651</name>
</gene>
<keyword evidence="6" id="KW-0547">Nucleotide-binding</keyword>
<dbReference type="GO" id="GO:0005886">
    <property type="term" value="C:plasma membrane"/>
    <property type="evidence" value="ECO:0007669"/>
    <property type="project" value="TreeGrafter"/>
</dbReference>
<evidence type="ECO:0000313" key="11">
    <source>
        <dbReference type="EMBL" id="SVB38797.1"/>
    </source>
</evidence>
<reference evidence="11" key="1">
    <citation type="submission" date="2018-05" db="EMBL/GenBank/DDBJ databases">
        <authorList>
            <person name="Lanie J.A."/>
            <person name="Ng W.-L."/>
            <person name="Kazmierczak K.M."/>
            <person name="Andrzejewski T.M."/>
            <person name="Davidsen T.M."/>
            <person name="Wayne K.J."/>
            <person name="Tettelin H."/>
            <person name="Glass J.I."/>
            <person name="Rusch D."/>
            <person name="Podicherti R."/>
            <person name="Tsui H.-C.T."/>
            <person name="Winkler M.E."/>
        </authorList>
    </citation>
    <scope>NUCLEOTIDE SEQUENCE</scope>
</reference>
<dbReference type="EC" id="2.7.1.130" evidence="2"/>
<evidence type="ECO:0000256" key="3">
    <source>
        <dbReference type="ARBA" id="ARBA00022516"/>
    </source>
</evidence>
<dbReference type="EMBL" id="UINC01039796">
    <property type="protein sequence ID" value="SVB38797.1"/>
    <property type="molecule type" value="Genomic_DNA"/>
</dbReference>
<evidence type="ECO:0000256" key="8">
    <source>
        <dbReference type="ARBA" id="ARBA00022840"/>
    </source>
</evidence>
<dbReference type="HAMAP" id="MF_00409">
    <property type="entry name" value="LpxK"/>
    <property type="match status" value="1"/>
</dbReference>
<organism evidence="11">
    <name type="scientific">marine metagenome</name>
    <dbReference type="NCBI Taxonomy" id="408172"/>
    <lineage>
        <taxon>unclassified sequences</taxon>
        <taxon>metagenomes</taxon>
        <taxon>ecological metagenomes</taxon>
    </lineage>
</organism>
<evidence type="ECO:0000256" key="6">
    <source>
        <dbReference type="ARBA" id="ARBA00022741"/>
    </source>
</evidence>
<dbReference type="GO" id="GO:0009244">
    <property type="term" value="P:lipopolysaccharide core region biosynthetic process"/>
    <property type="evidence" value="ECO:0007669"/>
    <property type="project" value="TreeGrafter"/>
</dbReference>
<keyword evidence="10" id="KW-0472">Membrane</keyword>
<keyword evidence="4" id="KW-0441">Lipid A biosynthesis</keyword>
<keyword evidence="10" id="KW-1133">Transmembrane helix</keyword>
<dbReference type="UniPathway" id="UPA00359">
    <property type="reaction ID" value="UER00482"/>
</dbReference>
<proteinExistence type="inferred from homology"/>
<comment type="pathway">
    <text evidence="1">Glycolipid biosynthesis; lipid IV(A) biosynthesis; lipid IV(A) from (3R)-3-hydroxytetradecanoyl-[acyl-carrier-protein] and UDP-N-acetyl-alpha-D-glucosamine: step 6/6.</text>
</comment>
<feature type="non-terminal residue" evidence="11">
    <location>
        <position position="1"/>
    </location>
</feature>